<evidence type="ECO:0000256" key="1">
    <source>
        <dbReference type="SAM" id="MobiDB-lite"/>
    </source>
</evidence>
<proteinExistence type="predicted"/>
<name>A0ABQ8V0Q2_9AGAR</name>
<feature type="compositionally biased region" description="Basic and acidic residues" evidence="1">
    <location>
        <begin position="316"/>
        <end position="336"/>
    </location>
</feature>
<accession>A0ABQ8V0Q2</accession>
<evidence type="ECO:0000313" key="3">
    <source>
        <dbReference type="Proteomes" id="UP001150217"/>
    </source>
</evidence>
<evidence type="ECO:0000313" key="2">
    <source>
        <dbReference type="EMBL" id="KAJ4466575.1"/>
    </source>
</evidence>
<keyword evidence="3" id="KW-1185">Reference proteome</keyword>
<reference evidence="2" key="1">
    <citation type="submission" date="2022-08" db="EMBL/GenBank/DDBJ databases">
        <title>A Global Phylogenomic Analysis of the Shiitake Genus Lentinula.</title>
        <authorList>
            <consortium name="DOE Joint Genome Institute"/>
            <person name="Sierra-Patev S."/>
            <person name="Min B."/>
            <person name="Naranjo-Ortiz M."/>
            <person name="Looney B."/>
            <person name="Konkel Z."/>
            <person name="Slot J.C."/>
            <person name="Sakamoto Y."/>
            <person name="Steenwyk J.L."/>
            <person name="Rokas A."/>
            <person name="Carro J."/>
            <person name="Camarero S."/>
            <person name="Ferreira P."/>
            <person name="Molpeceres G."/>
            <person name="Ruiz-Duenas F.J."/>
            <person name="Serrano A."/>
            <person name="Henrissat B."/>
            <person name="Drula E."/>
            <person name="Hughes K.W."/>
            <person name="Mata J.L."/>
            <person name="Ishikawa N.K."/>
            <person name="Vargas-Isla R."/>
            <person name="Ushijima S."/>
            <person name="Smith C.A."/>
            <person name="Ahrendt S."/>
            <person name="Andreopoulos W."/>
            <person name="He G."/>
            <person name="Labutti K."/>
            <person name="Lipzen A."/>
            <person name="Ng V."/>
            <person name="Riley R."/>
            <person name="Sandor L."/>
            <person name="Barry K."/>
            <person name="Martinez A.T."/>
            <person name="Xiao Y."/>
            <person name="Gibbons J.G."/>
            <person name="Terashima K."/>
            <person name="Grigoriev I.V."/>
            <person name="Hibbett D.S."/>
        </authorList>
    </citation>
    <scope>NUCLEOTIDE SEQUENCE</scope>
    <source>
        <strain evidence="2">RHP3577 ss4</strain>
    </source>
</reference>
<dbReference type="EMBL" id="JANVFT010000114">
    <property type="protein sequence ID" value="KAJ4466575.1"/>
    <property type="molecule type" value="Genomic_DNA"/>
</dbReference>
<gene>
    <name evidence="2" type="ORF">C8R41DRAFT_926057</name>
</gene>
<feature type="region of interest" description="Disordered" evidence="1">
    <location>
        <begin position="316"/>
        <end position="362"/>
    </location>
</feature>
<comment type="caution">
    <text evidence="2">The sequence shown here is derived from an EMBL/GenBank/DDBJ whole genome shotgun (WGS) entry which is preliminary data.</text>
</comment>
<dbReference type="Proteomes" id="UP001150217">
    <property type="component" value="Unassembled WGS sequence"/>
</dbReference>
<protein>
    <submittedName>
        <fullName evidence="2">Uncharacterized protein</fullName>
    </submittedName>
</protein>
<feature type="compositionally biased region" description="Polar residues" evidence="1">
    <location>
        <begin position="337"/>
        <end position="349"/>
    </location>
</feature>
<organism evidence="2 3">
    <name type="scientific">Lentinula lateritia</name>
    <dbReference type="NCBI Taxonomy" id="40482"/>
    <lineage>
        <taxon>Eukaryota</taxon>
        <taxon>Fungi</taxon>
        <taxon>Dikarya</taxon>
        <taxon>Basidiomycota</taxon>
        <taxon>Agaricomycotina</taxon>
        <taxon>Agaricomycetes</taxon>
        <taxon>Agaricomycetidae</taxon>
        <taxon>Agaricales</taxon>
        <taxon>Marasmiineae</taxon>
        <taxon>Omphalotaceae</taxon>
        <taxon>Lentinula</taxon>
    </lineage>
</organism>
<feature type="compositionally biased region" description="Basic residues" evidence="1">
    <location>
        <begin position="353"/>
        <end position="362"/>
    </location>
</feature>
<sequence length="362" mass="41180">MEDETTQRTGRLSHRICALKLTELANKANFWVSDSFTVVWKSPHIRSEMERKQRELTHEDRGKLFALLSVHSKATTFAAYIYEPYVHKVFSTPGSISGSPSDLPPTQPMTYRPRTCVKCGSKSSACPHTTDCVYETTTEQYSVYDDFFKGQRDYEYEKLPDWAQLDLDCYYRPVQPDNPFFDSFILRDGGSYIVAAFIQISIARGRGHTHTTISAVTIITEVRENARRRFHKPVEIIYIYVAPDVLPTAKYPLRWTVDKVYLTQPVVSDAKVNEVQRVFYLGVPLPHNATQVANARHALSVRARSQNAMIYPDVKTLHEGNRGTKEPADKVRRTTETDAPSSHTATSNAGGRVGRKVRDKRK</sequence>